<dbReference type="GO" id="GO:0055085">
    <property type="term" value="P:transmembrane transport"/>
    <property type="evidence" value="ECO:0007669"/>
    <property type="project" value="UniProtKB-ARBA"/>
</dbReference>
<evidence type="ECO:0000313" key="8">
    <source>
        <dbReference type="Proteomes" id="UP001570511"/>
    </source>
</evidence>
<dbReference type="PANTHER" id="PTHR43776">
    <property type="entry name" value="TRANSPORT ATP-BINDING PROTEIN"/>
    <property type="match status" value="1"/>
</dbReference>
<dbReference type="InterPro" id="IPR003593">
    <property type="entry name" value="AAA+_ATPase"/>
</dbReference>
<dbReference type="EMBL" id="JBGNYA010000001">
    <property type="protein sequence ID" value="MFA1610395.1"/>
    <property type="molecule type" value="Genomic_DNA"/>
</dbReference>
<dbReference type="RefSeq" id="WP_372387905.1">
    <property type="nucleotide sequence ID" value="NZ_JBGNYA010000001.1"/>
</dbReference>
<evidence type="ECO:0000256" key="1">
    <source>
        <dbReference type="ARBA" id="ARBA00005417"/>
    </source>
</evidence>
<reference evidence="7 8" key="1">
    <citation type="submission" date="2024-08" db="EMBL/GenBank/DDBJ databases">
        <title>Halobellus sp. MBLA0158 whole genome sequence.</title>
        <authorList>
            <person name="Hwang C.Y."/>
            <person name="Cho E.-S."/>
            <person name="Seo M.-J."/>
        </authorList>
    </citation>
    <scope>NUCLEOTIDE SEQUENCE [LARGE SCALE GENOMIC DNA]</scope>
    <source>
        <strain evidence="7 8">MBLA0158</strain>
    </source>
</reference>
<accession>A0ABD5M912</accession>
<dbReference type="AlphaFoldDB" id="A0ABD5M912"/>
<sequence length="456" mass="49824">MTADRSSADAPLLAVRGLEKHYRLTEGFWNREAGRVRAVDGVDLTVERGEAVGLVGESGCGKSTAARAILRIDEPTGGTVRFRGEDVTEYDRPALKRFRRRAQLLFQDPTSSFDPRRSIGESVAEPLAVQGMADRARRRRLAESTLERVGLDRRDADRYPHELSGGEKQRAALARALVVDPDLLVADEPVSALDASVQADVLGLLDRLRRELDLAVLLISHDLAVVREVCDRVAVMYLGEVVESGPVESVFGDPQHPYTRALLASMPIPDPRVERPDVRLRGEVPSAADPPDGCRFHTRCPEVIPPEGYDLDGEDWRRLHRFRIRLGRESSIDVGAVREYVAAERGVDPDDVASEAVQTALRREFDLPEPLSDPDAEAVLDRALGRLVAGDDAAAAEVLARVFRSPCEASSPRMRDLDGESAGRDAHTAACHLLDEASAADADDVDRDAGARDSAD</sequence>
<evidence type="ECO:0000313" key="7">
    <source>
        <dbReference type="EMBL" id="MFA1610395.1"/>
    </source>
</evidence>
<dbReference type="InterPro" id="IPR050319">
    <property type="entry name" value="ABC_transp_ATP-bind"/>
</dbReference>
<gene>
    <name evidence="7" type="ORF">OS889_05175</name>
</gene>
<organism evidence="7 8">
    <name type="scientific">Halobellus rubicundus</name>
    <dbReference type="NCBI Taxonomy" id="2996466"/>
    <lineage>
        <taxon>Archaea</taxon>
        <taxon>Methanobacteriati</taxon>
        <taxon>Methanobacteriota</taxon>
        <taxon>Stenosarchaea group</taxon>
        <taxon>Halobacteria</taxon>
        <taxon>Halobacteriales</taxon>
        <taxon>Haloferacaceae</taxon>
        <taxon>Halobellus</taxon>
    </lineage>
</organism>
<dbReference type="Pfam" id="PF08352">
    <property type="entry name" value="oligo_HPY"/>
    <property type="match status" value="1"/>
</dbReference>
<feature type="region of interest" description="Disordered" evidence="5">
    <location>
        <begin position="435"/>
        <end position="456"/>
    </location>
</feature>
<keyword evidence="2" id="KW-0813">Transport</keyword>
<comment type="similarity">
    <text evidence="1">Belongs to the ABC transporter superfamily.</text>
</comment>
<keyword evidence="4 7" id="KW-0067">ATP-binding</keyword>
<dbReference type="Pfam" id="PF00005">
    <property type="entry name" value="ABC_tran"/>
    <property type="match status" value="1"/>
</dbReference>
<dbReference type="NCBIfam" id="TIGR01727">
    <property type="entry name" value="oligo_HPY"/>
    <property type="match status" value="1"/>
</dbReference>
<evidence type="ECO:0000256" key="3">
    <source>
        <dbReference type="ARBA" id="ARBA00022741"/>
    </source>
</evidence>
<evidence type="ECO:0000259" key="6">
    <source>
        <dbReference type="PROSITE" id="PS50893"/>
    </source>
</evidence>
<keyword evidence="8" id="KW-1185">Reference proteome</keyword>
<dbReference type="InterPro" id="IPR003439">
    <property type="entry name" value="ABC_transporter-like_ATP-bd"/>
</dbReference>
<comment type="caution">
    <text evidence="7">The sequence shown here is derived from an EMBL/GenBank/DDBJ whole genome shotgun (WGS) entry which is preliminary data.</text>
</comment>
<evidence type="ECO:0000256" key="5">
    <source>
        <dbReference type="SAM" id="MobiDB-lite"/>
    </source>
</evidence>
<feature type="domain" description="ABC transporter" evidence="6">
    <location>
        <begin position="22"/>
        <end position="263"/>
    </location>
</feature>
<evidence type="ECO:0000256" key="2">
    <source>
        <dbReference type="ARBA" id="ARBA00022448"/>
    </source>
</evidence>
<evidence type="ECO:0000256" key="4">
    <source>
        <dbReference type="ARBA" id="ARBA00022840"/>
    </source>
</evidence>
<dbReference type="InterPro" id="IPR017871">
    <property type="entry name" value="ABC_transporter-like_CS"/>
</dbReference>
<dbReference type="Proteomes" id="UP001570511">
    <property type="component" value="Unassembled WGS sequence"/>
</dbReference>
<dbReference type="FunFam" id="3.40.50.300:FF:000016">
    <property type="entry name" value="Oligopeptide ABC transporter ATP-binding component"/>
    <property type="match status" value="1"/>
</dbReference>
<dbReference type="PROSITE" id="PS00211">
    <property type="entry name" value="ABC_TRANSPORTER_1"/>
    <property type="match status" value="1"/>
</dbReference>
<dbReference type="PANTHER" id="PTHR43776:SF7">
    <property type="entry name" value="D,D-DIPEPTIDE TRANSPORT ATP-BINDING PROTEIN DDPF-RELATED"/>
    <property type="match status" value="1"/>
</dbReference>
<dbReference type="InterPro" id="IPR013563">
    <property type="entry name" value="Oligopep_ABC_C"/>
</dbReference>
<protein>
    <submittedName>
        <fullName evidence="7">ABC transporter ATP-binding protein</fullName>
    </submittedName>
</protein>
<dbReference type="InterPro" id="IPR027417">
    <property type="entry name" value="P-loop_NTPase"/>
</dbReference>
<dbReference type="Gene3D" id="3.40.50.300">
    <property type="entry name" value="P-loop containing nucleotide triphosphate hydrolases"/>
    <property type="match status" value="1"/>
</dbReference>
<feature type="compositionally biased region" description="Basic and acidic residues" evidence="5">
    <location>
        <begin position="447"/>
        <end position="456"/>
    </location>
</feature>
<name>A0ABD5M912_9EURY</name>
<keyword evidence="3" id="KW-0547">Nucleotide-binding</keyword>
<dbReference type="GO" id="GO:0005524">
    <property type="term" value="F:ATP binding"/>
    <property type="evidence" value="ECO:0007669"/>
    <property type="project" value="UniProtKB-KW"/>
</dbReference>
<dbReference type="SMART" id="SM00382">
    <property type="entry name" value="AAA"/>
    <property type="match status" value="1"/>
</dbReference>
<proteinExistence type="inferred from homology"/>
<dbReference type="SUPFAM" id="SSF52540">
    <property type="entry name" value="P-loop containing nucleoside triphosphate hydrolases"/>
    <property type="match status" value="1"/>
</dbReference>
<dbReference type="PROSITE" id="PS50893">
    <property type="entry name" value="ABC_TRANSPORTER_2"/>
    <property type="match status" value="1"/>
</dbReference>
<dbReference type="CDD" id="cd03257">
    <property type="entry name" value="ABC_NikE_OppD_transporters"/>
    <property type="match status" value="1"/>
</dbReference>